<keyword evidence="2" id="KW-1003">Cell membrane</keyword>
<evidence type="ECO:0000256" key="5">
    <source>
        <dbReference type="ARBA" id="ARBA00022989"/>
    </source>
</evidence>
<evidence type="ECO:0000256" key="9">
    <source>
        <dbReference type="SAM" id="Phobius"/>
    </source>
</evidence>
<feature type="region of interest" description="Disordered" evidence="8">
    <location>
        <begin position="1"/>
        <end position="26"/>
    </location>
</feature>
<feature type="transmembrane region" description="Helical" evidence="9">
    <location>
        <begin position="238"/>
        <end position="265"/>
    </location>
</feature>
<keyword evidence="4 9" id="KW-0812">Transmembrane</keyword>
<dbReference type="Proteomes" id="UP000254467">
    <property type="component" value="Unassembled WGS sequence"/>
</dbReference>
<reference evidence="10 11" key="1">
    <citation type="submission" date="2018-06" db="EMBL/GenBank/DDBJ databases">
        <authorList>
            <consortium name="Pathogen Informatics"/>
            <person name="Doyle S."/>
        </authorList>
    </citation>
    <scope>NUCLEOTIDE SEQUENCE [LARGE SCALE GENOMIC DNA]</scope>
    <source>
        <strain evidence="10 11">NCTC11862</strain>
    </source>
</reference>
<proteinExistence type="inferred from homology"/>
<evidence type="ECO:0000256" key="8">
    <source>
        <dbReference type="SAM" id="MobiDB-lite"/>
    </source>
</evidence>
<comment type="similarity">
    <text evidence="7">Belongs to the glycosyltransferase 87 family.</text>
</comment>
<sequence length="519" mass="57546">MIAVSNGGTQASSSTAPHPRHRVQPAHTEPLAAGVVDKLGGPMGRFARIGRARWWTPLRVLIALAWVFLGFGLLAKANCAGGARADDGSIVLNWSGNRQYTSFCYNDITPLYGGRGLDQPGFVYAYSWVDGDLTRYMEYPVLAGLFQGFMGWIARNTYGLVDDFLPDAGWYFYLTALVLSIIWVCTIRIVAELAGNRVWDTILVAASPLLIMHAFTNWDIPSIFFVAAALLLARNKRFIWAGVMIGAGAAFKMWPLFLLGAYLVVAIRRRSFIPFGMMTLSAVATWLVVNVPIMMAYPQAWAEFTRLNSERSWEWTTIYAVISRMTGWAGFDQGEGAPEILNTVTLVLFIAACAVILILGLKAPRTPRIAELLFLIVACFLLINKVWSPQYSLWLVVPAVLALPQWRLLLSWMTVDMLVWPILMWHMLGVENKGLPGEFLNLVVLVRDGFIVVMIVLVVKQMWNRRPDKVFAAHGGHDPLLTTPDVWGKEDQGCSTSPQSWESSPSSSLSSSSEPPSTP</sequence>
<organism evidence="10 11">
    <name type="scientific">Corynebacterium pilosum</name>
    <dbReference type="NCBI Taxonomy" id="35756"/>
    <lineage>
        <taxon>Bacteria</taxon>
        <taxon>Bacillati</taxon>
        <taxon>Actinomycetota</taxon>
        <taxon>Actinomycetes</taxon>
        <taxon>Mycobacteriales</taxon>
        <taxon>Corynebacteriaceae</taxon>
        <taxon>Corynebacterium</taxon>
    </lineage>
</organism>
<feature type="compositionally biased region" description="Polar residues" evidence="8">
    <location>
        <begin position="1"/>
        <end position="16"/>
    </location>
</feature>
<protein>
    <submittedName>
        <fullName evidence="10">Hypothetical membrane protein</fullName>
    </submittedName>
</protein>
<dbReference type="GO" id="GO:0016758">
    <property type="term" value="F:hexosyltransferase activity"/>
    <property type="evidence" value="ECO:0007669"/>
    <property type="project" value="InterPro"/>
</dbReference>
<accession>A0A376CLA8</accession>
<feature type="transmembrane region" description="Helical" evidence="9">
    <location>
        <begin position="139"/>
        <end position="158"/>
    </location>
</feature>
<feature type="transmembrane region" description="Helical" evidence="9">
    <location>
        <begin position="203"/>
        <end position="232"/>
    </location>
</feature>
<dbReference type="STRING" id="35756.GCA_001044155_00388"/>
<feature type="transmembrane region" description="Helical" evidence="9">
    <location>
        <begin position="408"/>
        <end position="427"/>
    </location>
</feature>
<evidence type="ECO:0000256" key="4">
    <source>
        <dbReference type="ARBA" id="ARBA00022692"/>
    </source>
</evidence>
<feature type="transmembrane region" description="Helical" evidence="9">
    <location>
        <begin position="272"/>
        <end position="293"/>
    </location>
</feature>
<keyword evidence="6 9" id="KW-0472">Membrane</keyword>
<feature type="transmembrane region" description="Helical" evidence="9">
    <location>
        <begin position="369"/>
        <end position="387"/>
    </location>
</feature>
<keyword evidence="3" id="KW-0808">Transferase</keyword>
<feature type="region of interest" description="Disordered" evidence="8">
    <location>
        <begin position="483"/>
        <end position="519"/>
    </location>
</feature>
<evidence type="ECO:0000256" key="3">
    <source>
        <dbReference type="ARBA" id="ARBA00022679"/>
    </source>
</evidence>
<dbReference type="AlphaFoldDB" id="A0A376CLA8"/>
<keyword evidence="11" id="KW-1185">Reference proteome</keyword>
<dbReference type="InterPro" id="IPR016570">
    <property type="entry name" value="UCP010361"/>
</dbReference>
<dbReference type="InterPro" id="IPR018584">
    <property type="entry name" value="GT87"/>
</dbReference>
<keyword evidence="5 9" id="KW-1133">Transmembrane helix</keyword>
<feature type="compositionally biased region" description="Low complexity" evidence="8">
    <location>
        <begin position="495"/>
        <end position="519"/>
    </location>
</feature>
<gene>
    <name evidence="10" type="ORF">NCTC11862_00875</name>
</gene>
<dbReference type="Pfam" id="PF09594">
    <property type="entry name" value="GT87"/>
    <property type="match status" value="1"/>
</dbReference>
<evidence type="ECO:0000313" key="11">
    <source>
        <dbReference type="Proteomes" id="UP000254467"/>
    </source>
</evidence>
<dbReference type="EMBL" id="UFXQ01000001">
    <property type="protein sequence ID" value="STC69095.1"/>
    <property type="molecule type" value="Genomic_DNA"/>
</dbReference>
<dbReference type="GO" id="GO:0005886">
    <property type="term" value="C:plasma membrane"/>
    <property type="evidence" value="ECO:0007669"/>
    <property type="project" value="UniProtKB-SubCell"/>
</dbReference>
<evidence type="ECO:0000313" key="10">
    <source>
        <dbReference type="EMBL" id="STC69095.1"/>
    </source>
</evidence>
<evidence type="ECO:0000256" key="2">
    <source>
        <dbReference type="ARBA" id="ARBA00022475"/>
    </source>
</evidence>
<evidence type="ECO:0000256" key="1">
    <source>
        <dbReference type="ARBA" id="ARBA00004651"/>
    </source>
</evidence>
<feature type="transmembrane region" description="Helical" evidence="9">
    <location>
        <begin position="170"/>
        <end position="191"/>
    </location>
</feature>
<evidence type="ECO:0000256" key="7">
    <source>
        <dbReference type="ARBA" id="ARBA00024033"/>
    </source>
</evidence>
<name>A0A376CLA8_9CORY</name>
<feature type="transmembrane region" description="Helical" evidence="9">
    <location>
        <begin position="54"/>
        <end position="75"/>
    </location>
</feature>
<feature type="transmembrane region" description="Helical" evidence="9">
    <location>
        <begin position="343"/>
        <end position="363"/>
    </location>
</feature>
<evidence type="ECO:0000256" key="6">
    <source>
        <dbReference type="ARBA" id="ARBA00023136"/>
    </source>
</evidence>
<dbReference type="PIRSF" id="PIRSF010361">
    <property type="entry name" value="UCP010361"/>
    <property type="match status" value="1"/>
</dbReference>
<feature type="transmembrane region" description="Helical" evidence="9">
    <location>
        <begin position="439"/>
        <end position="459"/>
    </location>
</feature>
<comment type="subcellular location">
    <subcellularLocation>
        <location evidence="1">Cell membrane</location>
        <topology evidence="1">Multi-pass membrane protein</topology>
    </subcellularLocation>
</comment>